<accession>A0A645BI52</accession>
<reference evidence="1" key="1">
    <citation type="submission" date="2019-08" db="EMBL/GenBank/DDBJ databases">
        <authorList>
            <person name="Kucharzyk K."/>
            <person name="Murdoch R.W."/>
            <person name="Higgins S."/>
            <person name="Loffler F."/>
        </authorList>
    </citation>
    <scope>NUCLEOTIDE SEQUENCE</scope>
</reference>
<protein>
    <submittedName>
        <fullName evidence="1">Uncharacterized protein</fullName>
    </submittedName>
</protein>
<name>A0A645BI52_9ZZZZ</name>
<organism evidence="1">
    <name type="scientific">bioreactor metagenome</name>
    <dbReference type="NCBI Taxonomy" id="1076179"/>
    <lineage>
        <taxon>unclassified sequences</taxon>
        <taxon>metagenomes</taxon>
        <taxon>ecological metagenomes</taxon>
    </lineage>
</organism>
<gene>
    <name evidence="1" type="ORF">SDC9_109761</name>
</gene>
<dbReference type="AlphaFoldDB" id="A0A645BI52"/>
<proteinExistence type="predicted"/>
<comment type="caution">
    <text evidence="1">The sequence shown here is derived from an EMBL/GenBank/DDBJ whole genome shotgun (WGS) entry which is preliminary data.</text>
</comment>
<sequence length="62" mass="7339">MIVRHNMPKKFQPIIRDDSGSRRLRLSRLAQETGTQKQFLMEKIFDAGIRVVEEIINRVEEI</sequence>
<dbReference type="EMBL" id="VSSQ01019099">
    <property type="protein sequence ID" value="MPM62883.1"/>
    <property type="molecule type" value="Genomic_DNA"/>
</dbReference>
<evidence type="ECO:0000313" key="1">
    <source>
        <dbReference type="EMBL" id="MPM62883.1"/>
    </source>
</evidence>